<keyword evidence="9" id="KW-0256">Endoplasmic reticulum</keyword>
<dbReference type="UniPathway" id="UPA00378"/>
<evidence type="ECO:0000313" key="17">
    <source>
        <dbReference type="EMBL" id="CDO92349.1"/>
    </source>
</evidence>
<dbReference type="OrthoDB" id="292747at2759"/>
<evidence type="ECO:0000256" key="11">
    <source>
        <dbReference type="ARBA" id="ARBA00023136"/>
    </source>
</evidence>
<sequence length="629" mass="72241">MNVRVSKEGRFKSYIAHDYQSYIKRDLLPYEKSLIWDLVLSALVVGYLSLTHLSRRNDISNSEIELWNQVTERIEGKFFISASVPTLIEVASKVSDFYSLGIDFWKTANNVVLATTLVNIYRILRHSNVSVLISFGAAAMFSQVSSFQDLIYRFNLESYHLLAISLVILHWRKFQASRDFSISWFVNITLLSMSLVFVTGGKFIGIVSYAWLLVVSLKSIWTIVGDIDVKNGQLFAHTCFRLLFFVIVPSASLVYSYFSLIERFEITSDSIVYMTSSFQHYTVGLHNDLPSSINYESVIRIRHVESLDGYLSSLDIAYPNSNDTMVTISDDPFDEASMWTVESRRKSNSDGNLSSLTVKQTEKVKLRNKKTGQLLRASEAKPPISDKEYDKRISTTGDSTYEGDQDELWKFEIQGKSSFRETVAPFKHYFMLKNPARHCSLLSHDIRMPRWADRRQEVLCVEPATVNRALFYIDFVSSPEGIAVDAYEWPAEYPFYKMLYEYVTSQFRLDKKQNLDNTSMSPPDPLTWPILFDDRNQIGKILRILSTVSVVVYVLIEGYSWLTWNLFEDNLSNITASKLMKKEVAFEAFLGWFLHLCVFSYSSHSNLSVNQYLPSLLFAVILLSQLSVV</sequence>
<keyword evidence="7 15" id="KW-0812">Transmembrane</keyword>
<evidence type="ECO:0000256" key="6">
    <source>
        <dbReference type="ARBA" id="ARBA00022679"/>
    </source>
</evidence>
<evidence type="ECO:0000256" key="15">
    <source>
        <dbReference type="SAM" id="Phobius"/>
    </source>
</evidence>
<dbReference type="EMBL" id="CCBQ010000013">
    <property type="protein sequence ID" value="CDO92349.1"/>
    <property type="molecule type" value="Genomic_DNA"/>
</dbReference>
<evidence type="ECO:0000256" key="5">
    <source>
        <dbReference type="ARBA" id="ARBA00022676"/>
    </source>
</evidence>
<protein>
    <recommendedName>
        <fullName evidence="4">dolichyl-phosphate-mannose--protein mannosyltransferase</fullName>
        <ecNumber evidence="4">2.4.1.109</ecNumber>
    </recommendedName>
</protein>
<accession>A0A0A8L2C2</accession>
<dbReference type="EC" id="2.4.1.109" evidence="4"/>
<dbReference type="GO" id="GO:0005789">
    <property type="term" value="C:endoplasmic reticulum membrane"/>
    <property type="evidence" value="ECO:0007669"/>
    <property type="project" value="UniProtKB-SubCell"/>
</dbReference>
<comment type="caution">
    <text evidence="17">The sequence shown here is derived from an EMBL/GenBank/DDBJ whole genome shotgun (WGS) entry which is preliminary data.</text>
</comment>
<dbReference type="AlphaFoldDB" id="A0A0A8L2C2"/>
<evidence type="ECO:0000256" key="10">
    <source>
        <dbReference type="ARBA" id="ARBA00022989"/>
    </source>
</evidence>
<dbReference type="PANTHER" id="PTHR10050:SF50">
    <property type="entry name" value="DOLICHYL-PHOSPHATE-MANNOSE--PROTEIN MANNOSYLTRANSFERASE 1-RELATED"/>
    <property type="match status" value="1"/>
</dbReference>
<dbReference type="InterPro" id="IPR016093">
    <property type="entry name" value="MIR_motif"/>
</dbReference>
<evidence type="ECO:0000256" key="2">
    <source>
        <dbReference type="ARBA" id="ARBA00004922"/>
    </source>
</evidence>
<keyword evidence="6" id="KW-0808">Transferase</keyword>
<dbReference type="PROSITE" id="PS50919">
    <property type="entry name" value="MIR"/>
    <property type="match status" value="2"/>
</dbReference>
<dbReference type="Pfam" id="PF02366">
    <property type="entry name" value="PMT"/>
    <property type="match status" value="1"/>
</dbReference>
<dbReference type="SMART" id="SM00472">
    <property type="entry name" value="MIR"/>
    <property type="match status" value="3"/>
</dbReference>
<dbReference type="SUPFAM" id="SSF82109">
    <property type="entry name" value="MIR domain"/>
    <property type="match status" value="1"/>
</dbReference>
<evidence type="ECO:0000256" key="1">
    <source>
        <dbReference type="ARBA" id="ARBA00004477"/>
    </source>
</evidence>
<evidence type="ECO:0000256" key="8">
    <source>
        <dbReference type="ARBA" id="ARBA00022737"/>
    </source>
</evidence>
<evidence type="ECO:0000256" key="12">
    <source>
        <dbReference type="ARBA" id="ARBA00023180"/>
    </source>
</evidence>
<comment type="similarity">
    <text evidence="3">Belongs to the glycosyltransferase 39 family.</text>
</comment>
<dbReference type="Proteomes" id="UP000031516">
    <property type="component" value="Unassembled WGS sequence"/>
</dbReference>
<comment type="catalytic activity">
    <reaction evidence="14">
        <text>a di-trans,poly-cis-dolichyl beta-D-mannosyl phosphate + L-seryl-[protein] = 3-O-(alpha-D-mannosyl)-L-seryl-[protein] + a di-trans,poly-cis-dolichyl phosphate + H(+)</text>
        <dbReference type="Rhea" id="RHEA:17377"/>
        <dbReference type="Rhea" id="RHEA-COMP:9863"/>
        <dbReference type="Rhea" id="RHEA-COMP:13546"/>
        <dbReference type="Rhea" id="RHEA-COMP:19498"/>
        <dbReference type="Rhea" id="RHEA-COMP:19501"/>
        <dbReference type="ChEBI" id="CHEBI:15378"/>
        <dbReference type="ChEBI" id="CHEBI:29999"/>
        <dbReference type="ChEBI" id="CHEBI:57683"/>
        <dbReference type="ChEBI" id="CHEBI:58211"/>
        <dbReference type="ChEBI" id="CHEBI:137321"/>
        <dbReference type="EC" id="2.4.1.109"/>
    </reaction>
</comment>
<comment type="pathway">
    <text evidence="2">Protein modification; protein glycosylation.</text>
</comment>
<feature type="domain" description="MIR" evidence="16">
    <location>
        <begin position="290"/>
        <end position="344"/>
    </location>
</feature>
<dbReference type="InterPro" id="IPR036300">
    <property type="entry name" value="MIR_dom_sf"/>
</dbReference>
<feature type="domain" description="MIR" evidence="16">
    <location>
        <begin position="355"/>
        <end position="414"/>
    </location>
</feature>
<organism evidence="17 18">
    <name type="scientific">Kluyveromyces dobzhanskii CBS 2104</name>
    <dbReference type="NCBI Taxonomy" id="1427455"/>
    <lineage>
        <taxon>Eukaryota</taxon>
        <taxon>Fungi</taxon>
        <taxon>Dikarya</taxon>
        <taxon>Ascomycota</taxon>
        <taxon>Saccharomycotina</taxon>
        <taxon>Saccharomycetes</taxon>
        <taxon>Saccharomycetales</taxon>
        <taxon>Saccharomycetaceae</taxon>
        <taxon>Kluyveromyces</taxon>
    </lineage>
</organism>
<evidence type="ECO:0000256" key="14">
    <source>
        <dbReference type="ARBA" id="ARBA00045102"/>
    </source>
</evidence>
<keyword evidence="5" id="KW-0328">Glycosyltransferase</keyword>
<comment type="subcellular location">
    <subcellularLocation>
        <location evidence="1">Endoplasmic reticulum membrane</location>
        <topology evidence="1">Multi-pass membrane protein</topology>
    </subcellularLocation>
</comment>
<dbReference type="InterPro" id="IPR003342">
    <property type="entry name" value="ArnT-like_N"/>
</dbReference>
<proteinExistence type="inferred from homology"/>
<dbReference type="PANTHER" id="PTHR10050">
    <property type="entry name" value="DOLICHYL-PHOSPHATE-MANNOSE--PROTEIN MANNOSYLTRANSFERASE"/>
    <property type="match status" value="1"/>
</dbReference>
<evidence type="ECO:0000256" key="13">
    <source>
        <dbReference type="ARBA" id="ARBA00045085"/>
    </source>
</evidence>
<name>A0A0A8L2C2_9SACH</name>
<reference evidence="17 18" key="1">
    <citation type="submission" date="2014-03" db="EMBL/GenBank/DDBJ databases">
        <title>The genome of Kluyveromyces dobzhanskii.</title>
        <authorList>
            <person name="Nystedt B."/>
            <person name="Astrom S."/>
        </authorList>
    </citation>
    <scope>NUCLEOTIDE SEQUENCE [LARGE SCALE GENOMIC DNA]</scope>
    <source>
        <strain evidence="17 18">CBS 2104</strain>
    </source>
</reference>
<keyword evidence="8" id="KW-0677">Repeat</keyword>
<evidence type="ECO:0000256" key="4">
    <source>
        <dbReference type="ARBA" id="ARBA00012839"/>
    </source>
</evidence>
<evidence type="ECO:0000256" key="9">
    <source>
        <dbReference type="ARBA" id="ARBA00022824"/>
    </source>
</evidence>
<evidence type="ECO:0000256" key="3">
    <source>
        <dbReference type="ARBA" id="ARBA00007222"/>
    </source>
</evidence>
<comment type="catalytic activity">
    <reaction evidence="13">
        <text>a di-trans,poly-cis-dolichyl beta-D-mannosyl phosphate + L-threonyl-[protein] = 3-O-(alpha-D-mannosyl)-L-threonyl-[protein] + a di-trans,poly-cis-dolichyl phosphate + H(+)</text>
        <dbReference type="Rhea" id="RHEA:53396"/>
        <dbReference type="Rhea" id="RHEA-COMP:11060"/>
        <dbReference type="Rhea" id="RHEA-COMP:13547"/>
        <dbReference type="Rhea" id="RHEA-COMP:19498"/>
        <dbReference type="Rhea" id="RHEA-COMP:19501"/>
        <dbReference type="ChEBI" id="CHEBI:15378"/>
        <dbReference type="ChEBI" id="CHEBI:30013"/>
        <dbReference type="ChEBI" id="CHEBI:57683"/>
        <dbReference type="ChEBI" id="CHEBI:58211"/>
        <dbReference type="ChEBI" id="CHEBI:137323"/>
        <dbReference type="EC" id="2.4.1.109"/>
    </reaction>
</comment>
<evidence type="ECO:0000313" key="18">
    <source>
        <dbReference type="Proteomes" id="UP000031516"/>
    </source>
</evidence>
<feature type="transmembrane region" description="Helical" evidence="15">
    <location>
        <begin position="234"/>
        <end position="258"/>
    </location>
</feature>
<gene>
    <name evidence="17" type="ORF">KLDO_g669</name>
</gene>
<feature type="transmembrane region" description="Helical" evidence="15">
    <location>
        <begin position="184"/>
        <end position="214"/>
    </location>
</feature>
<dbReference type="GO" id="GO:0004169">
    <property type="term" value="F:dolichyl-phosphate-mannose-protein mannosyltransferase activity"/>
    <property type="evidence" value="ECO:0007669"/>
    <property type="project" value="UniProtKB-EC"/>
</dbReference>
<keyword evidence="18" id="KW-1185">Reference proteome</keyword>
<keyword evidence="12" id="KW-0325">Glycoprotein</keyword>
<dbReference type="InterPro" id="IPR027005">
    <property type="entry name" value="PMT-like"/>
</dbReference>
<keyword evidence="10 15" id="KW-1133">Transmembrane helix</keyword>
<keyword evidence="11 15" id="KW-0472">Membrane</keyword>
<dbReference type="Pfam" id="PF02815">
    <property type="entry name" value="MIR"/>
    <property type="match status" value="1"/>
</dbReference>
<dbReference type="Gene3D" id="2.80.10.50">
    <property type="match status" value="1"/>
</dbReference>
<evidence type="ECO:0000256" key="7">
    <source>
        <dbReference type="ARBA" id="ARBA00022692"/>
    </source>
</evidence>
<evidence type="ECO:0000259" key="16">
    <source>
        <dbReference type="PROSITE" id="PS50919"/>
    </source>
</evidence>